<dbReference type="PROSITE" id="PS51257">
    <property type="entry name" value="PROKAR_LIPOPROTEIN"/>
    <property type="match status" value="1"/>
</dbReference>
<reference evidence="8 9" key="1">
    <citation type="submission" date="2019-03" db="EMBL/GenBank/DDBJ databases">
        <title>Flavobacterium AR-3-4 sp. nov. isolated from arctic soil.</title>
        <authorList>
            <person name="Chaudhary D.K."/>
        </authorList>
    </citation>
    <scope>NUCLEOTIDE SEQUENCE [LARGE SCALE GENOMIC DNA]</scope>
    <source>
        <strain evidence="8 9">AR-3-4</strain>
    </source>
</reference>
<dbReference type="SUPFAM" id="SSF48452">
    <property type="entry name" value="TPR-like"/>
    <property type="match status" value="1"/>
</dbReference>
<dbReference type="GO" id="GO:0009279">
    <property type="term" value="C:cell outer membrane"/>
    <property type="evidence" value="ECO:0007669"/>
    <property type="project" value="UniProtKB-SubCell"/>
</dbReference>
<keyword evidence="3" id="KW-0732">Signal</keyword>
<name>A0A4R5CM34_9FLAO</name>
<comment type="caution">
    <text evidence="8">The sequence shown here is derived from an EMBL/GenBank/DDBJ whole genome shotgun (WGS) entry which is preliminary data.</text>
</comment>
<dbReference type="Pfam" id="PF07980">
    <property type="entry name" value="SusD_RagB"/>
    <property type="match status" value="1"/>
</dbReference>
<keyword evidence="9" id="KW-1185">Reference proteome</keyword>
<feature type="domain" description="SusD-like N-terminal" evidence="7">
    <location>
        <begin position="57"/>
        <end position="224"/>
    </location>
</feature>
<comment type="subcellular location">
    <subcellularLocation>
        <location evidence="1">Cell outer membrane</location>
    </subcellularLocation>
</comment>
<keyword evidence="4" id="KW-0472">Membrane</keyword>
<protein>
    <submittedName>
        <fullName evidence="8">RagB/SusD family nutrient uptake outer membrane protein</fullName>
    </submittedName>
</protein>
<dbReference type="EMBL" id="SMFK01000001">
    <property type="protein sequence ID" value="TDD99483.1"/>
    <property type="molecule type" value="Genomic_DNA"/>
</dbReference>
<dbReference type="RefSeq" id="WP_132000664.1">
    <property type="nucleotide sequence ID" value="NZ_SMFK01000001.1"/>
</dbReference>
<feature type="domain" description="RagB/SusD" evidence="6">
    <location>
        <begin position="467"/>
        <end position="642"/>
    </location>
</feature>
<dbReference type="InterPro" id="IPR012944">
    <property type="entry name" value="SusD_RagB_dom"/>
</dbReference>
<dbReference type="InterPro" id="IPR011990">
    <property type="entry name" value="TPR-like_helical_dom_sf"/>
</dbReference>
<dbReference type="Gene3D" id="1.25.40.390">
    <property type="match status" value="1"/>
</dbReference>
<evidence type="ECO:0000259" key="7">
    <source>
        <dbReference type="Pfam" id="PF14322"/>
    </source>
</evidence>
<evidence type="ECO:0000256" key="5">
    <source>
        <dbReference type="ARBA" id="ARBA00023237"/>
    </source>
</evidence>
<evidence type="ECO:0000256" key="3">
    <source>
        <dbReference type="ARBA" id="ARBA00022729"/>
    </source>
</evidence>
<sequence length="643" mass="70349">MKKIQIKTFITATVFMSLLVTSCSDVLNEKPRATFTPEYFKTEKGVNGGLTSLYYNLRNMYGQAYYYNSCVTGTDEATYAQSADGNFKDMDLSGVGSLTPTSYPTGIVWGNVYSNINTASGIIENGALVGVAESLIAEARFFRAFDYFLLVQTYGGVPLDLGSGDLKFNITPSRSSVRNTVPQVYTKAIFPDLKNAVTNLPATGRVTGALTKTAARIYLSKAYLTYAWWLQNPNNIPTYPETPRVDPDGHDAAWYFQQAYNVAAEGIDNPGPYKLQNTYYDVNLGKNDRNAEIVLYADHTETSELYNGSSLTYGGGGAPDNFAGWMMTWNYTELRSSGKSTVQREAEQHLGRPWTRMCPTIGVIENTFADKTNDSRFDGTFTTTYRANWPKAGMTDASLNNANGLPIIPGDAVLTFLNNEPATSITYSTGAGASNIGAGTLPGRSDYVISPRGVSRITYPGLWKLGPYRTDGGTGLGQPNAGSTRPFNIAKFSELYFIAAEAAVKGATTQGDKSALSLINVIRARAGKWRFDNNGNVAKIADNSAAMIAATPANLTVNYILAERSREYYAEGYRWFDLVRTQKWGELASSYEICGATKGDHTPKTITRTISNYLYLRPIPQGQIDGMIMTAEEKAAYQNPGYK</sequence>
<dbReference type="AlphaFoldDB" id="A0A4R5CM34"/>
<evidence type="ECO:0000313" key="8">
    <source>
        <dbReference type="EMBL" id="TDD99483.1"/>
    </source>
</evidence>
<dbReference type="Pfam" id="PF14322">
    <property type="entry name" value="SusD-like_3"/>
    <property type="match status" value="1"/>
</dbReference>
<evidence type="ECO:0000256" key="4">
    <source>
        <dbReference type="ARBA" id="ARBA00023136"/>
    </source>
</evidence>
<evidence type="ECO:0000256" key="1">
    <source>
        <dbReference type="ARBA" id="ARBA00004442"/>
    </source>
</evidence>
<evidence type="ECO:0000313" key="9">
    <source>
        <dbReference type="Proteomes" id="UP000295479"/>
    </source>
</evidence>
<dbReference type="InterPro" id="IPR033985">
    <property type="entry name" value="SusD-like_N"/>
</dbReference>
<comment type="similarity">
    <text evidence="2">Belongs to the SusD family.</text>
</comment>
<proteinExistence type="inferred from homology"/>
<organism evidence="8 9">
    <name type="scientific">Flavobacterium cellulosilyticum</name>
    <dbReference type="NCBI Taxonomy" id="2541731"/>
    <lineage>
        <taxon>Bacteria</taxon>
        <taxon>Pseudomonadati</taxon>
        <taxon>Bacteroidota</taxon>
        <taxon>Flavobacteriia</taxon>
        <taxon>Flavobacteriales</taxon>
        <taxon>Flavobacteriaceae</taxon>
        <taxon>Flavobacterium</taxon>
    </lineage>
</organism>
<gene>
    <name evidence="8" type="ORF">E0F76_01795</name>
</gene>
<evidence type="ECO:0000259" key="6">
    <source>
        <dbReference type="Pfam" id="PF07980"/>
    </source>
</evidence>
<keyword evidence="5" id="KW-0998">Cell outer membrane</keyword>
<evidence type="ECO:0000256" key="2">
    <source>
        <dbReference type="ARBA" id="ARBA00006275"/>
    </source>
</evidence>
<dbReference type="OrthoDB" id="5694214at2"/>
<dbReference type="Proteomes" id="UP000295479">
    <property type="component" value="Unassembled WGS sequence"/>
</dbReference>
<accession>A0A4R5CM34</accession>